<dbReference type="SUPFAM" id="SSF58104">
    <property type="entry name" value="Methyl-accepting chemotaxis protein (MCP) signaling domain"/>
    <property type="match status" value="1"/>
</dbReference>
<proteinExistence type="predicted"/>
<dbReference type="Gene3D" id="1.20.120.30">
    <property type="entry name" value="Aspartate receptor, ligand-binding domain"/>
    <property type="match status" value="1"/>
</dbReference>
<dbReference type="SMART" id="SM00283">
    <property type="entry name" value="MA"/>
    <property type="match status" value="1"/>
</dbReference>
<evidence type="ECO:0000313" key="7">
    <source>
        <dbReference type="Proteomes" id="UP000557842"/>
    </source>
</evidence>
<organism evidence="6">
    <name type="scientific">Campylobacter fetus</name>
    <dbReference type="NCBI Taxonomy" id="196"/>
    <lineage>
        <taxon>Bacteria</taxon>
        <taxon>Pseudomonadati</taxon>
        <taxon>Campylobacterota</taxon>
        <taxon>Epsilonproteobacteria</taxon>
        <taxon>Campylobacterales</taxon>
        <taxon>Campylobacteraceae</taxon>
        <taxon>Campylobacter</taxon>
    </lineage>
</organism>
<sequence>MFGSSNNVNKQYELKIDALKKELENKTKENEDLKTEIQGLKEKIEKSQDCDTISSMAHVMVDGIKNSAKNIQSGIERNLELSHNCITTIDENIQNIGELSQTSNRLIESLNEITNSSNRSRATAENLHKSVDEITNVINLIKDISDQTNLLALNAAIEAARAGEHGRGFAVVADEVRKLAERTQKATAEVEMNINLLKQNASDMFAQSEEVENISIESNKHVEGFISKFKDLVDRTKHIENNAQAISYDIFVSLVKLDHVVFKVGGYGNVLTKNYEKLADHTSCRLGKWYESRGKDIFEDTVEFAQILDPHKTIHEYVNKAIDLASKHANPMDIIEKLKYAEEQSINLFNIFNNMVTAKVRKIDK</sequence>
<comment type="caution">
    <text evidence="6">The sequence shown here is derived from an EMBL/GenBank/DDBJ whole genome shotgun (WGS) entry which is preliminary data.</text>
</comment>
<accession>A0A5L8JG15</accession>
<reference evidence="6 7" key="1">
    <citation type="submission" date="2018-05" db="EMBL/GenBank/DDBJ databases">
        <authorList>
            <consortium name="PulseNet: The National Subtyping Network for Foodborne Disease Surveillance"/>
            <person name="Tarr C.L."/>
            <person name="Trees E."/>
            <person name="Katz L.S."/>
            <person name="Carleton-Romer H.A."/>
            <person name="Stroika S."/>
            <person name="Kucerova Z."/>
            <person name="Roache K.F."/>
            <person name="Sabol A.L."/>
            <person name="Besser J."/>
            <person name="Gerner-Smidt P."/>
        </authorList>
    </citation>
    <scope>NUCLEOTIDE SEQUENCE</scope>
    <source>
        <strain evidence="5 7">2016D-0221</strain>
        <strain evidence="6">D4313</strain>
    </source>
</reference>
<dbReference type="AlphaFoldDB" id="A0A5L8JG15"/>
<feature type="coiled-coil region" evidence="3">
    <location>
        <begin position="9"/>
        <end position="50"/>
    </location>
</feature>
<dbReference type="InterPro" id="IPR004089">
    <property type="entry name" value="MCPsignal_dom"/>
</dbReference>
<evidence type="ECO:0000259" key="4">
    <source>
        <dbReference type="PROSITE" id="PS50111"/>
    </source>
</evidence>
<dbReference type="EMBL" id="AACCXM010000001">
    <property type="protein sequence ID" value="EAK0468054.1"/>
    <property type="molecule type" value="Genomic_DNA"/>
</dbReference>
<dbReference type="Gene3D" id="1.10.287.950">
    <property type="entry name" value="Methyl-accepting chemotaxis protein"/>
    <property type="match status" value="1"/>
</dbReference>
<dbReference type="Proteomes" id="UP000557842">
    <property type="component" value="Unassembled WGS sequence"/>
</dbReference>
<dbReference type="InterPro" id="IPR025991">
    <property type="entry name" value="Chemoreceptor_zinc-bind_dom"/>
</dbReference>
<dbReference type="EMBL" id="AABQDW010000001">
    <property type="protein sequence ID" value="EAI5407267.1"/>
    <property type="molecule type" value="Genomic_DNA"/>
</dbReference>
<protein>
    <submittedName>
        <fullName evidence="6">Chemotaxis protein</fullName>
    </submittedName>
</protein>
<evidence type="ECO:0000313" key="5">
    <source>
        <dbReference type="EMBL" id="EAI5407267.1"/>
    </source>
</evidence>
<evidence type="ECO:0000256" key="1">
    <source>
        <dbReference type="ARBA" id="ARBA00023224"/>
    </source>
</evidence>
<feature type="domain" description="Methyl-accepting transducer" evidence="4">
    <location>
        <begin position="46"/>
        <end position="247"/>
    </location>
</feature>
<keyword evidence="3" id="KW-0175">Coiled coil</keyword>
<keyword evidence="1 2" id="KW-0807">Transducer</keyword>
<dbReference type="PROSITE" id="PS50111">
    <property type="entry name" value="CHEMOTAXIS_TRANSDUC_2"/>
    <property type="match status" value="1"/>
</dbReference>
<dbReference type="Pfam" id="PF00015">
    <property type="entry name" value="MCPsignal"/>
    <property type="match status" value="1"/>
</dbReference>
<evidence type="ECO:0000256" key="2">
    <source>
        <dbReference type="PROSITE-ProRule" id="PRU00284"/>
    </source>
</evidence>
<dbReference type="GO" id="GO:0007165">
    <property type="term" value="P:signal transduction"/>
    <property type="evidence" value="ECO:0007669"/>
    <property type="project" value="UniProtKB-KW"/>
</dbReference>
<evidence type="ECO:0000256" key="3">
    <source>
        <dbReference type="SAM" id="Coils"/>
    </source>
</evidence>
<dbReference type="GO" id="GO:0016020">
    <property type="term" value="C:membrane"/>
    <property type="evidence" value="ECO:0007669"/>
    <property type="project" value="InterPro"/>
</dbReference>
<name>A0A5L8JG15_CAMFE</name>
<dbReference type="PANTHER" id="PTHR32089:SF112">
    <property type="entry name" value="LYSOZYME-LIKE PROTEIN-RELATED"/>
    <property type="match status" value="1"/>
</dbReference>
<dbReference type="PANTHER" id="PTHR32089">
    <property type="entry name" value="METHYL-ACCEPTING CHEMOTAXIS PROTEIN MCPB"/>
    <property type="match status" value="1"/>
</dbReference>
<gene>
    <name evidence="6" type="ORF">AAH24_01530</name>
    <name evidence="5" type="ORF">BVH53_00885</name>
</gene>
<dbReference type="Pfam" id="PF13682">
    <property type="entry name" value="CZB"/>
    <property type="match status" value="1"/>
</dbReference>
<evidence type="ECO:0000313" key="6">
    <source>
        <dbReference type="EMBL" id="EAK0468054.1"/>
    </source>
</evidence>